<evidence type="ECO:0000256" key="1">
    <source>
        <dbReference type="SAM" id="SignalP"/>
    </source>
</evidence>
<name>A0A023BS55_9FLAO</name>
<feature type="signal peptide" evidence="1">
    <location>
        <begin position="1"/>
        <end position="19"/>
    </location>
</feature>
<dbReference type="Proteomes" id="UP000023541">
    <property type="component" value="Unassembled WGS sequence"/>
</dbReference>
<keyword evidence="1" id="KW-0732">Signal</keyword>
<comment type="caution">
    <text evidence="2">The sequence shown here is derived from an EMBL/GenBank/DDBJ whole genome shotgun (WGS) entry which is preliminary data.</text>
</comment>
<dbReference type="AlphaFoldDB" id="A0A023BS55"/>
<gene>
    <name evidence="2" type="ORF">ATO12_21055</name>
</gene>
<dbReference type="EMBL" id="AQRA01000007">
    <property type="protein sequence ID" value="EZH72628.1"/>
    <property type="molecule type" value="Genomic_DNA"/>
</dbReference>
<organism evidence="2 3">
    <name type="scientific">Aquimarina atlantica</name>
    <dbReference type="NCBI Taxonomy" id="1317122"/>
    <lineage>
        <taxon>Bacteria</taxon>
        <taxon>Pseudomonadati</taxon>
        <taxon>Bacteroidota</taxon>
        <taxon>Flavobacteriia</taxon>
        <taxon>Flavobacteriales</taxon>
        <taxon>Flavobacteriaceae</taxon>
        <taxon>Aquimarina</taxon>
    </lineage>
</organism>
<dbReference type="RefSeq" id="WP_051575899.1">
    <property type="nucleotide sequence ID" value="NZ_AQRA01000007.1"/>
</dbReference>
<evidence type="ECO:0000313" key="2">
    <source>
        <dbReference type="EMBL" id="EZH72628.1"/>
    </source>
</evidence>
<dbReference type="OrthoDB" id="1274006at2"/>
<feature type="chain" id="PRO_5001511831" evidence="1">
    <location>
        <begin position="20"/>
        <end position="268"/>
    </location>
</feature>
<keyword evidence="3" id="KW-1185">Reference proteome</keyword>
<dbReference type="STRING" id="1317122.ATO12_21055"/>
<evidence type="ECO:0000313" key="3">
    <source>
        <dbReference type="Proteomes" id="UP000023541"/>
    </source>
</evidence>
<proteinExistence type="predicted"/>
<sequence length="268" mass="30556">MLRILFLGIVLISTLSVNAQKNINEYKYVIVPKGYNFLKGEDRYQLNSLTKFLLTKYGFEAYIKEENFPEDLKTNGCKALRANVKRRSGVFLTRLTLELTDCNGSVVFTAVEGKSRKKEFKEAYHEALRNTFTSVEALNYSYSGDKDEKIVKKEVVETPSVKKEEPIQTKEEEKEIVEAASPSENSITYVFNDVSFLFKKQEYGYEIFKSEEKQTSIGKIFKSGSGKNYIVQAGDLSGNGYFDGYGNFILERINPATNKLITDTFARQ</sequence>
<reference evidence="2 3" key="1">
    <citation type="submission" date="2014-04" db="EMBL/GenBank/DDBJ databases">
        <title>Aquimarina sp. 22II-S11-z7 Genome Sequencing.</title>
        <authorList>
            <person name="Lai Q."/>
        </authorList>
    </citation>
    <scope>NUCLEOTIDE SEQUENCE [LARGE SCALE GENOMIC DNA]</scope>
    <source>
        <strain evidence="2 3">22II-S11-z7</strain>
    </source>
</reference>
<protein>
    <submittedName>
        <fullName evidence="2">Uncharacterized protein</fullName>
    </submittedName>
</protein>
<dbReference type="eggNOG" id="ENOG502ZN71">
    <property type="taxonomic scope" value="Bacteria"/>
</dbReference>
<accession>A0A023BS55</accession>